<evidence type="ECO:0000313" key="6">
    <source>
        <dbReference type="EMBL" id="AEE47984.1"/>
    </source>
</evidence>
<dbReference type="KEGG" id="hhy:Halhy_0070"/>
<feature type="region of interest" description="Disordered" evidence="4">
    <location>
        <begin position="177"/>
        <end position="213"/>
    </location>
</feature>
<dbReference type="STRING" id="760192.Halhy_0070"/>
<dbReference type="Gene3D" id="3.30.730.10">
    <property type="entry name" value="AP2/ERF domain"/>
    <property type="match status" value="1"/>
</dbReference>
<keyword evidence="7" id="KW-1185">Reference proteome</keyword>
<keyword evidence="1" id="KW-0805">Transcription regulation</keyword>
<dbReference type="InterPro" id="IPR001471">
    <property type="entry name" value="AP2/ERF_dom"/>
</dbReference>
<feature type="compositionally biased region" description="Basic residues" evidence="4">
    <location>
        <begin position="201"/>
        <end position="213"/>
    </location>
</feature>
<reference evidence="6 7" key="1">
    <citation type="journal article" date="2011" name="Stand. Genomic Sci.">
        <title>Complete genome sequence of Haliscomenobacter hydrossis type strain (O).</title>
        <authorList>
            <consortium name="US DOE Joint Genome Institute (JGI-PGF)"/>
            <person name="Daligault H."/>
            <person name="Lapidus A."/>
            <person name="Zeytun A."/>
            <person name="Nolan M."/>
            <person name="Lucas S."/>
            <person name="Del Rio T.G."/>
            <person name="Tice H."/>
            <person name="Cheng J.F."/>
            <person name="Tapia R."/>
            <person name="Han C."/>
            <person name="Goodwin L."/>
            <person name="Pitluck S."/>
            <person name="Liolios K."/>
            <person name="Pagani I."/>
            <person name="Ivanova N."/>
            <person name="Huntemann M."/>
            <person name="Mavromatis K."/>
            <person name="Mikhailova N."/>
            <person name="Pati A."/>
            <person name="Chen A."/>
            <person name="Palaniappan K."/>
            <person name="Land M."/>
            <person name="Hauser L."/>
            <person name="Brambilla E.M."/>
            <person name="Rohde M."/>
            <person name="Verbarg S."/>
            <person name="Goker M."/>
            <person name="Bristow J."/>
            <person name="Eisen J.A."/>
            <person name="Markowitz V."/>
            <person name="Hugenholtz P."/>
            <person name="Kyrpides N.C."/>
            <person name="Klenk H.P."/>
            <person name="Woyke T."/>
        </authorList>
    </citation>
    <scope>NUCLEOTIDE SEQUENCE [LARGE SCALE GENOMIC DNA]</scope>
    <source>
        <strain evidence="7">ATCC 27775 / DSM 1100 / LMG 10767 / O</strain>
    </source>
</reference>
<dbReference type="HOGENOM" id="CLU_1433308_0_0_10"/>
<protein>
    <submittedName>
        <fullName evidence="6">Pathogenesis-related transcriptional factor and ERF protein</fullName>
    </submittedName>
</protein>
<keyword evidence="2" id="KW-0238">DNA-binding</keyword>
<dbReference type="Gene3D" id="3.90.75.20">
    <property type="match status" value="1"/>
</dbReference>
<dbReference type="eggNOG" id="ENOG5033FUJ">
    <property type="taxonomic scope" value="Bacteria"/>
</dbReference>
<accession>F4KSM0</accession>
<keyword evidence="3" id="KW-0804">Transcription</keyword>
<dbReference type="SUPFAM" id="SSF54171">
    <property type="entry name" value="DNA-binding domain"/>
    <property type="match status" value="1"/>
</dbReference>
<dbReference type="GO" id="GO:0003700">
    <property type="term" value="F:DNA-binding transcription factor activity"/>
    <property type="evidence" value="ECO:0007669"/>
    <property type="project" value="InterPro"/>
</dbReference>
<dbReference type="Proteomes" id="UP000008461">
    <property type="component" value="Chromosome"/>
</dbReference>
<dbReference type="EMBL" id="CP002691">
    <property type="protein sequence ID" value="AEE47984.1"/>
    <property type="molecule type" value="Genomic_DNA"/>
</dbReference>
<dbReference type="InterPro" id="IPR016177">
    <property type="entry name" value="DNA-bd_dom_sf"/>
</dbReference>
<evidence type="ECO:0000313" key="7">
    <source>
        <dbReference type="Proteomes" id="UP000008461"/>
    </source>
</evidence>
<dbReference type="AlphaFoldDB" id="F4KSM0"/>
<evidence type="ECO:0000259" key="5">
    <source>
        <dbReference type="PROSITE" id="PS51032"/>
    </source>
</evidence>
<organism evidence="6 7">
    <name type="scientific">Haliscomenobacter hydrossis (strain ATCC 27775 / DSM 1100 / LMG 10767 / O)</name>
    <dbReference type="NCBI Taxonomy" id="760192"/>
    <lineage>
        <taxon>Bacteria</taxon>
        <taxon>Pseudomonadati</taxon>
        <taxon>Bacteroidota</taxon>
        <taxon>Saprospiria</taxon>
        <taxon>Saprospirales</taxon>
        <taxon>Haliscomenobacteraceae</taxon>
        <taxon>Haliscomenobacter</taxon>
    </lineage>
</organism>
<feature type="domain" description="AP2/ERF" evidence="5">
    <location>
        <begin position="105"/>
        <end position="175"/>
    </location>
</feature>
<dbReference type="RefSeq" id="WP_013762548.1">
    <property type="nucleotide sequence ID" value="NC_015510.1"/>
</dbReference>
<evidence type="ECO:0000256" key="2">
    <source>
        <dbReference type="ARBA" id="ARBA00023125"/>
    </source>
</evidence>
<reference key="2">
    <citation type="submission" date="2011-04" db="EMBL/GenBank/DDBJ databases">
        <title>Complete sequence of chromosome of Haliscomenobacter hydrossis DSM 1100.</title>
        <authorList>
            <consortium name="US DOE Joint Genome Institute (JGI-PGF)"/>
            <person name="Lucas S."/>
            <person name="Han J."/>
            <person name="Lapidus A."/>
            <person name="Bruce D."/>
            <person name="Goodwin L."/>
            <person name="Pitluck S."/>
            <person name="Peters L."/>
            <person name="Kyrpides N."/>
            <person name="Mavromatis K."/>
            <person name="Ivanova N."/>
            <person name="Ovchinnikova G."/>
            <person name="Pagani I."/>
            <person name="Daligault H."/>
            <person name="Detter J.C."/>
            <person name="Han C."/>
            <person name="Land M."/>
            <person name="Hauser L."/>
            <person name="Markowitz V."/>
            <person name="Cheng J.-F."/>
            <person name="Hugenholtz P."/>
            <person name="Woyke T."/>
            <person name="Wu D."/>
            <person name="Verbarg S."/>
            <person name="Frueling A."/>
            <person name="Brambilla E."/>
            <person name="Klenk H.-P."/>
            <person name="Eisen J.A."/>
        </authorList>
    </citation>
    <scope>NUCLEOTIDE SEQUENCE</scope>
    <source>
        <strain>DSM 1100</strain>
    </source>
</reference>
<evidence type="ECO:0000256" key="1">
    <source>
        <dbReference type="ARBA" id="ARBA00023015"/>
    </source>
</evidence>
<evidence type="ECO:0000256" key="3">
    <source>
        <dbReference type="ARBA" id="ARBA00023163"/>
    </source>
</evidence>
<gene>
    <name evidence="6" type="ordered locus">Halhy_0070</name>
</gene>
<dbReference type="PROSITE" id="PS51032">
    <property type="entry name" value="AP2_ERF"/>
    <property type="match status" value="1"/>
</dbReference>
<dbReference type="InterPro" id="IPR036955">
    <property type="entry name" value="AP2/ERF_dom_sf"/>
</dbReference>
<dbReference type="GO" id="GO:0003677">
    <property type="term" value="F:DNA binding"/>
    <property type="evidence" value="ECO:0007669"/>
    <property type="project" value="UniProtKB-KW"/>
</dbReference>
<evidence type="ECO:0000256" key="4">
    <source>
        <dbReference type="SAM" id="MobiDB-lite"/>
    </source>
</evidence>
<name>F4KSM0_HALH1</name>
<sequence>MLYKVKLKNAEESVLLDDKIYEFLTTDPYLTKVDFINNLRRHSSGCAVFQKTWKKADGGYKTETIYLHKLIAEKFLVDTKGGDKNLVGAKNGNKLDCRMENLIYRSRSVASRKRKTSSKVGYTGVYKENNRYRAVISVNRKSVHIGMFATAEEAAMAYNKMSRKLYGDDGKLNAIKSSRKGEEETPIDLSQVIEVPNTGIKSKRGRKPKNASQ</sequence>
<proteinExistence type="predicted"/>